<dbReference type="PANTHER" id="PTHR33657">
    <property type="entry name" value="DOMAIN PROTEIN, PUTATIVE (AFU_ORTHOLOGUE AFUA_5G00600)-RELATED"/>
    <property type="match status" value="1"/>
</dbReference>
<dbReference type="PANTHER" id="PTHR33657:SF8">
    <property type="entry name" value="DOMAIN PROTEIN, PUTATIVE (AFU_ORTHOLOGUE AFUA_5G00600)-RELATED"/>
    <property type="match status" value="1"/>
</dbReference>
<protein>
    <submittedName>
        <fullName evidence="3">NLP effector protein 10</fullName>
    </submittedName>
</protein>
<organism evidence="3 4">
    <name type="scientific">Pseudocercospora fuligena</name>
    <dbReference type="NCBI Taxonomy" id="685502"/>
    <lineage>
        <taxon>Eukaryota</taxon>
        <taxon>Fungi</taxon>
        <taxon>Dikarya</taxon>
        <taxon>Ascomycota</taxon>
        <taxon>Pezizomycotina</taxon>
        <taxon>Dothideomycetes</taxon>
        <taxon>Dothideomycetidae</taxon>
        <taxon>Mycosphaerellales</taxon>
        <taxon>Mycosphaerellaceae</taxon>
        <taxon>Pseudocercospora</taxon>
    </lineage>
</organism>
<comment type="similarity">
    <text evidence="1">Belongs to the Necrosis inducing protein (NPP1) family.</text>
</comment>
<keyword evidence="2" id="KW-0843">Virulence</keyword>
<comment type="caution">
    <text evidence="3">The sequence shown here is derived from an EMBL/GenBank/DDBJ whole genome shotgun (WGS) entry which is preliminary data.</text>
</comment>
<sequence length="230" mass="24361">MKFLLASLLGLASARSIQKRAVIAHDAVVAFPETVPSGTLGEIYLKYKPYLLRESGCVSYPAVDEEGNTSGGLEPTGDPTGGCLSSGGQVYARAGSYGGSYAVMYSWYWPKDSPSTGLGHRHDWESCVVWLSSESTSATLLGIAASAHGDYDTTTSPNLSGTRPLIRYYNTWPVNHQLGFTSSVGAQQPLIAYESLTSAARSALGSTDFGDANVPFIDSNFQTNLGKAAL</sequence>
<gene>
    <name evidence="3" type="ORF">HII31_12032</name>
</gene>
<dbReference type="AlphaFoldDB" id="A0A8H6R8T6"/>
<dbReference type="OrthoDB" id="89086at2759"/>
<dbReference type="Pfam" id="PF05630">
    <property type="entry name" value="NPP1"/>
    <property type="match status" value="1"/>
</dbReference>
<dbReference type="InterPro" id="IPR008701">
    <property type="entry name" value="NPP1"/>
</dbReference>
<name>A0A8H6R8T6_9PEZI</name>
<evidence type="ECO:0000256" key="1">
    <source>
        <dbReference type="ARBA" id="ARBA00009520"/>
    </source>
</evidence>
<keyword evidence="4" id="KW-1185">Reference proteome</keyword>
<evidence type="ECO:0000313" key="4">
    <source>
        <dbReference type="Proteomes" id="UP000660729"/>
    </source>
</evidence>
<dbReference type="PIRSF" id="PIRSF029958">
    <property type="entry name" value="Necrosis-inducing_protein"/>
    <property type="match status" value="1"/>
</dbReference>
<evidence type="ECO:0000256" key="2">
    <source>
        <dbReference type="ARBA" id="ARBA00023026"/>
    </source>
</evidence>
<proteinExistence type="inferred from homology"/>
<dbReference type="EMBL" id="JABCIY010000249">
    <property type="protein sequence ID" value="KAF7186623.1"/>
    <property type="molecule type" value="Genomic_DNA"/>
</dbReference>
<reference evidence="3" key="1">
    <citation type="submission" date="2020-04" db="EMBL/GenBank/DDBJ databases">
        <title>Draft genome resource of the tomato pathogen Pseudocercospora fuligena.</title>
        <authorList>
            <person name="Zaccaron A."/>
        </authorList>
    </citation>
    <scope>NUCLEOTIDE SEQUENCE</scope>
    <source>
        <strain evidence="3">PF001</strain>
    </source>
</reference>
<evidence type="ECO:0000313" key="3">
    <source>
        <dbReference type="EMBL" id="KAF7186623.1"/>
    </source>
</evidence>
<dbReference type="Proteomes" id="UP000660729">
    <property type="component" value="Unassembled WGS sequence"/>
</dbReference>
<accession>A0A8H6R8T6</accession>